<evidence type="ECO:0000313" key="3">
    <source>
        <dbReference type="Proteomes" id="UP001202248"/>
    </source>
</evidence>
<reference evidence="2 3" key="1">
    <citation type="submission" date="2022-02" db="EMBL/GenBank/DDBJ databases">
        <authorList>
            <person name="Min J."/>
        </authorList>
    </citation>
    <scope>NUCLEOTIDE SEQUENCE [LARGE SCALE GENOMIC DNA]</scope>
    <source>
        <strain evidence="2 3">GR10-1</strain>
    </source>
</reference>
<feature type="compositionally biased region" description="Basic and acidic residues" evidence="1">
    <location>
        <begin position="89"/>
        <end position="104"/>
    </location>
</feature>
<keyword evidence="3" id="KW-1185">Reference proteome</keyword>
<accession>A0ABS9SNE6</accession>
<dbReference type="RefSeq" id="WP_240831919.1">
    <property type="nucleotide sequence ID" value="NZ_JAKWBL010000004.1"/>
</dbReference>
<evidence type="ECO:0000256" key="1">
    <source>
        <dbReference type="SAM" id="MobiDB-lite"/>
    </source>
</evidence>
<feature type="region of interest" description="Disordered" evidence="1">
    <location>
        <begin position="79"/>
        <end position="104"/>
    </location>
</feature>
<comment type="caution">
    <text evidence="2">The sequence shown here is derived from an EMBL/GenBank/DDBJ whole genome shotgun (WGS) entry which is preliminary data.</text>
</comment>
<name>A0ABS9SNE6_9BACT</name>
<dbReference type="EMBL" id="JAKWBL010000004">
    <property type="protein sequence ID" value="MCH5599895.1"/>
    <property type="molecule type" value="Genomic_DNA"/>
</dbReference>
<protein>
    <submittedName>
        <fullName evidence="2">Uncharacterized protein</fullName>
    </submittedName>
</protein>
<gene>
    <name evidence="2" type="ORF">MKP09_19230</name>
</gene>
<evidence type="ECO:0000313" key="2">
    <source>
        <dbReference type="EMBL" id="MCH5599895.1"/>
    </source>
</evidence>
<organism evidence="2 3">
    <name type="scientific">Niabella ginsengisoli</name>
    <dbReference type="NCBI Taxonomy" id="522298"/>
    <lineage>
        <taxon>Bacteria</taxon>
        <taxon>Pseudomonadati</taxon>
        <taxon>Bacteroidota</taxon>
        <taxon>Chitinophagia</taxon>
        <taxon>Chitinophagales</taxon>
        <taxon>Chitinophagaceae</taxon>
        <taxon>Niabella</taxon>
    </lineage>
</organism>
<sequence length="104" mass="11260">MRPPAQIEAEDETDITDIQSVDTPVSKPAVDEVSDNINESEEVLATDMQAVVASDDEYISANTSDQAENSVELIAAQKDEISSGSEQVADEKIPERRNPEAVNL</sequence>
<proteinExistence type="predicted"/>
<dbReference type="Proteomes" id="UP001202248">
    <property type="component" value="Unassembled WGS sequence"/>
</dbReference>
<feature type="region of interest" description="Disordered" evidence="1">
    <location>
        <begin position="1"/>
        <end position="29"/>
    </location>
</feature>